<dbReference type="RefSeq" id="WP_275569624.1">
    <property type="nucleotide sequence ID" value="NZ_JARGYC010000099.1"/>
</dbReference>
<dbReference type="AlphaFoldDB" id="A0AAE3NWS4"/>
<keyword evidence="3" id="KW-0732">Signal</keyword>
<dbReference type="GO" id="GO:0009002">
    <property type="term" value="F:serine-type D-Ala-D-Ala carboxypeptidase activity"/>
    <property type="evidence" value="ECO:0007669"/>
    <property type="project" value="UniProtKB-EC"/>
</dbReference>
<accession>A0AAE3NWS4</accession>
<sequence>MGDGEVPGRLTRRAVLAALLGSAAGAAFATAPEKSMRPPPRDPELSRRAMKPLDQLIAEIGLTGQVGFMVADARTGEVLEAKNPLLALPPASVTKAVTALYALDALGPAHRFTTRLVATGPVVNGVIQGDLALVGGGDPGLDTDALGDMARQLKDGGVHGLTGGFKVCATALPSIPAIDPAQPPHVGYNPSVSGLNLNYNRVHFEWKREAGDYTVSMDARARKYSPRVDIARMRVVDRSMPVYTYSDAGGADEWTVARPALGQGGSRWLPVRKPEAYAAEVFRTLARTHGIDLPKPDFEAGTPDGEVRVERRSETLKDILRGMLKWSTNLTAEVAGLSASVARGRAPDTLEASAERMSLWARETLGARHAALVDHSGLSDRSRLSARAMVTALSEAREQGMLPGLMKEIPMRNDRGEVLPDHPIRIRAKTGTLNFVSALAGYISAPGGRELVFAYFSADLDQRAAIREEDGEIPDGARTWKARSRLLQLKLVERWGTAFSA</sequence>
<evidence type="ECO:0000313" key="5">
    <source>
        <dbReference type="Proteomes" id="UP001220964"/>
    </source>
</evidence>
<feature type="signal peptide" evidence="3">
    <location>
        <begin position="1"/>
        <end position="29"/>
    </location>
</feature>
<keyword evidence="4" id="KW-0121">Carboxypeptidase</keyword>
<reference evidence="4" key="1">
    <citation type="submission" date="2023-03" db="EMBL/GenBank/DDBJ databases">
        <title>Multiphase analysis and comparison of six strains from genera Psychromarinibacter, Lutimaribacter, and Maritimibacter, including a novel species: Psychromarinibacter sediminicola sp. nov.</title>
        <authorList>
            <person name="Wang Y.-H."/>
            <person name="Ye M.-Q."/>
            <person name="Du Z.-J."/>
        </authorList>
    </citation>
    <scope>NUCLEOTIDE SEQUENCE</scope>
    <source>
        <strain evidence="4">C21-152</strain>
    </source>
</reference>
<dbReference type="PANTHER" id="PTHR30023">
    <property type="entry name" value="D-ALANYL-D-ALANINE CARBOXYPEPTIDASE"/>
    <property type="match status" value="1"/>
</dbReference>
<name>A0AAE3NWS4_9RHOB</name>
<evidence type="ECO:0000256" key="2">
    <source>
        <dbReference type="ARBA" id="ARBA00022801"/>
    </source>
</evidence>
<evidence type="ECO:0000256" key="3">
    <source>
        <dbReference type="SAM" id="SignalP"/>
    </source>
</evidence>
<gene>
    <name evidence="4" type="primary">dacB</name>
    <name evidence="4" type="ORF">P1J78_22500</name>
</gene>
<evidence type="ECO:0000313" key="4">
    <source>
        <dbReference type="EMBL" id="MDF0603506.1"/>
    </source>
</evidence>
<comment type="caution">
    <text evidence="4">The sequence shown here is derived from an EMBL/GenBank/DDBJ whole genome shotgun (WGS) entry which is preliminary data.</text>
</comment>
<protein>
    <submittedName>
        <fullName evidence="4">D-alanyl-D-alanine carboxypeptidase/D-alanyl-D-alanine-endopeptidase</fullName>
        <ecNumber evidence="4">3.4.16.4</ecNumber>
    </submittedName>
</protein>
<evidence type="ECO:0000256" key="1">
    <source>
        <dbReference type="ARBA" id="ARBA00006096"/>
    </source>
</evidence>
<keyword evidence="5" id="KW-1185">Reference proteome</keyword>
<dbReference type="Proteomes" id="UP001220964">
    <property type="component" value="Unassembled WGS sequence"/>
</dbReference>
<organism evidence="4 5">
    <name type="scientific">Psychromarinibacter sediminicola</name>
    <dbReference type="NCBI Taxonomy" id="3033385"/>
    <lineage>
        <taxon>Bacteria</taxon>
        <taxon>Pseudomonadati</taxon>
        <taxon>Pseudomonadota</taxon>
        <taxon>Alphaproteobacteria</taxon>
        <taxon>Rhodobacterales</taxon>
        <taxon>Paracoccaceae</taxon>
        <taxon>Psychromarinibacter</taxon>
    </lineage>
</organism>
<dbReference type="EMBL" id="JARGYC010000099">
    <property type="protein sequence ID" value="MDF0603506.1"/>
    <property type="molecule type" value="Genomic_DNA"/>
</dbReference>
<dbReference type="SUPFAM" id="SSF56601">
    <property type="entry name" value="beta-lactamase/transpeptidase-like"/>
    <property type="match status" value="1"/>
</dbReference>
<dbReference type="InterPro" id="IPR000667">
    <property type="entry name" value="Peptidase_S13"/>
</dbReference>
<dbReference type="Gene3D" id="3.40.710.10">
    <property type="entry name" value="DD-peptidase/beta-lactamase superfamily"/>
    <property type="match status" value="2"/>
</dbReference>
<comment type="similarity">
    <text evidence="1">Belongs to the peptidase S13 family.</text>
</comment>
<feature type="chain" id="PRO_5041985684" evidence="3">
    <location>
        <begin position="30"/>
        <end position="501"/>
    </location>
</feature>
<keyword evidence="2 4" id="KW-0378">Hydrolase</keyword>
<dbReference type="NCBIfam" id="TIGR00666">
    <property type="entry name" value="PBP4"/>
    <property type="match status" value="1"/>
</dbReference>
<dbReference type="PRINTS" id="PR00922">
    <property type="entry name" value="DADACBPTASE3"/>
</dbReference>
<proteinExistence type="inferred from homology"/>
<dbReference type="GO" id="GO:0000270">
    <property type="term" value="P:peptidoglycan metabolic process"/>
    <property type="evidence" value="ECO:0007669"/>
    <property type="project" value="TreeGrafter"/>
</dbReference>
<dbReference type="InterPro" id="IPR012338">
    <property type="entry name" value="Beta-lactam/transpept-like"/>
</dbReference>
<dbReference type="GO" id="GO:0006508">
    <property type="term" value="P:proteolysis"/>
    <property type="evidence" value="ECO:0007669"/>
    <property type="project" value="InterPro"/>
</dbReference>
<dbReference type="Gene3D" id="3.50.80.20">
    <property type="entry name" value="D-Ala-D-Ala carboxypeptidase C, peptidase S13"/>
    <property type="match status" value="1"/>
</dbReference>
<dbReference type="EC" id="3.4.16.4" evidence="4"/>
<dbReference type="PANTHER" id="PTHR30023:SF0">
    <property type="entry name" value="PENICILLIN-SENSITIVE CARBOXYPEPTIDASE A"/>
    <property type="match status" value="1"/>
</dbReference>
<dbReference type="Pfam" id="PF02113">
    <property type="entry name" value="Peptidase_S13"/>
    <property type="match status" value="1"/>
</dbReference>
<keyword evidence="4" id="KW-0645">Protease</keyword>